<dbReference type="EMBL" id="JAFHLB010000005">
    <property type="protein sequence ID" value="MBN3577134.1"/>
    <property type="molecule type" value="Genomic_DNA"/>
</dbReference>
<comment type="caution">
    <text evidence="2">The sequence shown here is derived from an EMBL/GenBank/DDBJ whole genome shotgun (WGS) entry which is preliminary data.</text>
</comment>
<dbReference type="PANTHER" id="PTHR42673">
    <property type="entry name" value="MALEYLACETOACETATE ISOMERASE"/>
    <property type="match status" value="1"/>
</dbReference>
<gene>
    <name evidence="2" type="ORF">JYA62_05565</name>
</gene>
<protein>
    <submittedName>
        <fullName evidence="2">Glutathione S-transferase N-terminal domain-containing protein</fullName>
    </submittedName>
</protein>
<dbReference type="SUPFAM" id="SSF47616">
    <property type="entry name" value="GST C-terminal domain-like"/>
    <property type="match status" value="1"/>
</dbReference>
<dbReference type="RefSeq" id="WP_206369254.1">
    <property type="nucleotide sequence ID" value="NZ_CAWPTM010000112.1"/>
</dbReference>
<dbReference type="InterPro" id="IPR036249">
    <property type="entry name" value="Thioredoxin-like_sf"/>
</dbReference>
<dbReference type="Gene3D" id="3.40.30.10">
    <property type="entry name" value="Glutaredoxin"/>
    <property type="match status" value="1"/>
</dbReference>
<evidence type="ECO:0000313" key="3">
    <source>
        <dbReference type="Proteomes" id="UP000779070"/>
    </source>
</evidence>
<dbReference type="InterPro" id="IPR004045">
    <property type="entry name" value="Glutathione_S-Trfase_N"/>
</dbReference>
<dbReference type="InterPro" id="IPR036282">
    <property type="entry name" value="Glutathione-S-Trfase_C_sf"/>
</dbReference>
<keyword evidence="3" id="KW-1185">Reference proteome</keyword>
<feature type="domain" description="GST N-terminal" evidence="1">
    <location>
        <begin position="1"/>
        <end position="80"/>
    </location>
</feature>
<dbReference type="Gene3D" id="1.20.1050.10">
    <property type="match status" value="1"/>
</dbReference>
<proteinExistence type="predicted"/>
<dbReference type="SUPFAM" id="SSF52833">
    <property type="entry name" value="Thioredoxin-like"/>
    <property type="match status" value="1"/>
</dbReference>
<dbReference type="Pfam" id="PF13409">
    <property type="entry name" value="GST_N_2"/>
    <property type="match status" value="1"/>
</dbReference>
<dbReference type="PROSITE" id="PS50404">
    <property type="entry name" value="GST_NTER"/>
    <property type="match status" value="1"/>
</dbReference>
<evidence type="ECO:0000313" key="2">
    <source>
        <dbReference type="EMBL" id="MBN3577134.1"/>
    </source>
</evidence>
<accession>A0ABS2ZZW3</accession>
<dbReference type="Proteomes" id="UP000779070">
    <property type="component" value="Unassembled WGS sequence"/>
</dbReference>
<organism evidence="2 3">
    <name type="scientific">Vibrio neptunius</name>
    <dbReference type="NCBI Taxonomy" id="170651"/>
    <lineage>
        <taxon>Bacteria</taxon>
        <taxon>Pseudomonadati</taxon>
        <taxon>Pseudomonadota</taxon>
        <taxon>Gammaproteobacteria</taxon>
        <taxon>Vibrionales</taxon>
        <taxon>Vibrionaceae</taxon>
        <taxon>Vibrio</taxon>
    </lineage>
</organism>
<sequence length="200" mass="22514">MRLVVGTDSTWSLRAWICAYIAGVEMETQVIDLTKPEAKEQLKLVSPTGLVPALIIDNNSVIHDSLAISEYLNELSGGKLLPRSDFQRSEARSLCCEMHSGFVALRTYCSFTLDKLEVDSLPMQELSSDLTRINTIFAKARLPFMYDEPTVVDAFYAILAYRLERYGLSLQGKAAEYQRSLLEWHGLTDAIEAAKQWRNG</sequence>
<name>A0ABS2ZZW3_9VIBR</name>
<reference evidence="2 3" key="1">
    <citation type="submission" date="2021-02" db="EMBL/GenBank/DDBJ databases">
        <title>Draft Genome Sequences of 5 Vibrio neptunius Strains Isolated From of Bivalve Hatcheries.</title>
        <authorList>
            <person name="Galvis F."/>
            <person name="Barja J.L."/>
            <person name="Lemos M.L."/>
            <person name="Balado M."/>
        </authorList>
    </citation>
    <scope>NUCLEOTIDE SEQUENCE [LARGE SCALE GENOMIC DNA]</scope>
    <source>
        <strain evidence="2 3">PP-145.98</strain>
    </source>
</reference>
<dbReference type="PANTHER" id="PTHR42673:SF4">
    <property type="entry name" value="MALEYLACETOACETATE ISOMERASE"/>
    <property type="match status" value="1"/>
</dbReference>
<evidence type="ECO:0000259" key="1">
    <source>
        <dbReference type="PROSITE" id="PS50404"/>
    </source>
</evidence>